<feature type="region of interest" description="Disordered" evidence="1">
    <location>
        <begin position="94"/>
        <end position="118"/>
    </location>
</feature>
<keyword evidence="3" id="KW-1185">Reference proteome</keyword>
<evidence type="ECO:0000313" key="2">
    <source>
        <dbReference type="EMBL" id="KAK7400026.1"/>
    </source>
</evidence>
<protein>
    <submittedName>
        <fullName evidence="2">Uncharacterized protein</fullName>
    </submittedName>
</protein>
<comment type="caution">
    <text evidence="2">The sequence shown here is derived from an EMBL/GenBank/DDBJ whole genome shotgun (WGS) entry which is preliminary data.</text>
</comment>
<gene>
    <name evidence="2" type="ORF">VNO78_11224</name>
</gene>
<proteinExistence type="predicted"/>
<dbReference type="EMBL" id="JAYMYS010000003">
    <property type="protein sequence ID" value="KAK7400026.1"/>
    <property type="molecule type" value="Genomic_DNA"/>
</dbReference>
<evidence type="ECO:0000313" key="3">
    <source>
        <dbReference type="Proteomes" id="UP001386955"/>
    </source>
</evidence>
<evidence type="ECO:0000256" key="1">
    <source>
        <dbReference type="SAM" id="MobiDB-lite"/>
    </source>
</evidence>
<reference evidence="2 3" key="1">
    <citation type="submission" date="2024-01" db="EMBL/GenBank/DDBJ databases">
        <title>The genomes of 5 underutilized Papilionoideae crops provide insights into root nodulation and disease resistanc.</title>
        <authorList>
            <person name="Jiang F."/>
        </authorList>
    </citation>
    <scope>NUCLEOTIDE SEQUENCE [LARGE SCALE GENOMIC DNA]</scope>
    <source>
        <strain evidence="2">DUOXIRENSHENG_FW03</strain>
        <tissue evidence="2">Leaves</tissue>
    </source>
</reference>
<dbReference type="Proteomes" id="UP001386955">
    <property type="component" value="Unassembled WGS sequence"/>
</dbReference>
<organism evidence="2 3">
    <name type="scientific">Psophocarpus tetragonolobus</name>
    <name type="common">Winged bean</name>
    <name type="synonym">Dolichos tetragonolobus</name>
    <dbReference type="NCBI Taxonomy" id="3891"/>
    <lineage>
        <taxon>Eukaryota</taxon>
        <taxon>Viridiplantae</taxon>
        <taxon>Streptophyta</taxon>
        <taxon>Embryophyta</taxon>
        <taxon>Tracheophyta</taxon>
        <taxon>Spermatophyta</taxon>
        <taxon>Magnoliopsida</taxon>
        <taxon>eudicotyledons</taxon>
        <taxon>Gunneridae</taxon>
        <taxon>Pentapetalae</taxon>
        <taxon>rosids</taxon>
        <taxon>fabids</taxon>
        <taxon>Fabales</taxon>
        <taxon>Fabaceae</taxon>
        <taxon>Papilionoideae</taxon>
        <taxon>50 kb inversion clade</taxon>
        <taxon>NPAAA clade</taxon>
        <taxon>indigoferoid/millettioid clade</taxon>
        <taxon>Phaseoleae</taxon>
        <taxon>Psophocarpus</taxon>
    </lineage>
</organism>
<name>A0AAN9SNU4_PSOTE</name>
<accession>A0AAN9SNU4</accession>
<sequence length="118" mass="13456">MDIGDANKCSRWMLTKIAFLHHAARVCMLGHNPSPHSLLKLHSLCYKLVYGLHEVRLLPQSLLQSLISDDFDEIDDKTTTSRLIGKSFSRPRDFNAMGNKMKRNVSSHQTKLDEAYEA</sequence>
<dbReference type="AlphaFoldDB" id="A0AAN9SNU4"/>